<feature type="transmembrane region" description="Helical" evidence="1">
    <location>
        <begin position="89"/>
        <end position="110"/>
    </location>
</feature>
<name>A0A5S9IJY4_UABAM</name>
<protein>
    <submittedName>
        <fullName evidence="2">Zinc-binding protein</fullName>
    </submittedName>
</protein>
<keyword evidence="1" id="KW-1133">Transmembrane helix</keyword>
<accession>A0A5S9IJY4</accession>
<reference evidence="2 3" key="1">
    <citation type="submission" date="2019-08" db="EMBL/GenBank/DDBJ databases">
        <title>Complete genome sequence of Candidatus Uab amorphum.</title>
        <authorList>
            <person name="Shiratori T."/>
            <person name="Suzuki S."/>
            <person name="Kakizawa Y."/>
            <person name="Ishida K."/>
        </authorList>
    </citation>
    <scope>NUCLEOTIDE SEQUENCE [LARGE SCALE GENOMIC DNA]</scope>
    <source>
        <strain evidence="2 3">SRT547</strain>
    </source>
</reference>
<keyword evidence="3" id="KW-1185">Reference proteome</keyword>
<feature type="transmembrane region" description="Helical" evidence="1">
    <location>
        <begin position="12"/>
        <end position="32"/>
    </location>
</feature>
<dbReference type="Pfam" id="PF12725">
    <property type="entry name" value="DUF3810"/>
    <property type="match status" value="1"/>
</dbReference>
<dbReference type="Proteomes" id="UP000326354">
    <property type="component" value="Chromosome"/>
</dbReference>
<dbReference type="OrthoDB" id="1048788at2"/>
<keyword evidence="1" id="KW-0472">Membrane</keyword>
<dbReference type="AlphaFoldDB" id="A0A5S9IJY4"/>
<gene>
    <name evidence="2" type="ORF">UABAM_01189</name>
</gene>
<organism evidence="2 3">
    <name type="scientific">Uabimicrobium amorphum</name>
    <dbReference type="NCBI Taxonomy" id="2596890"/>
    <lineage>
        <taxon>Bacteria</taxon>
        <taxon>Pseudomonadati</taxon>
        <taxon>Planctomycetota</taxon>
        <taxon>Candidatus Uabimicrobiia</taxon>
        <taxon>Candidatus Uabimicrobiales</taxon>
        <taxon>Candidatus Uabimicrobiaceae</taxon>
        <taxon>Candidatus Uabimicrobium</taxon>
    </lineage>
</organism>
<dbReference type="InterPro" id="IPR024294">
    <property type="entry name" value="DUF3810"/>
</dbReference>
<evidence type="ECO:0000256" key="1">
    <source>
        <dbReference type="SAM" id="Phobius"/>
    </source>
</evidence>
<sequence>MLSKYYKYWQIWPIIAAIIIMILRVIVTPQFVETWYSCGVYIFFQWVFALLGKIVFFCSVNELLIAVCLGSYVFFIYKSYKRKEKFWRIGANTLAMFGVVYCAFNILWGFNYLRQPFYKHAAIDISVANKNHDYHKMAEMMVSTLNELQDCSFPATQLPDQIVDEAMHSTLEGIYKNAVTPPPTKYLLVNEFMNAAGISGIFLPFFMEPHINADLLPWERPFVMAHEKAHFHGFASETDANLIAYIACFSSKNKMLRYSVALRIFLWLSAYLEGEMWIQFFQKLNSNTQQHINAWQQRMDKNRKRYRTFYNLSRKVNDTYLKMNSQQLGILAYQAALPQFVRWYYQYNK</sequence>
<proteinExistence type="predicted"/>
<keyword evidence="1" id="KW-0812">Transmembrane</keyword>
<evidence type="ECO:0000313" key="3">
    <source>
        <dbReference type="Proteomes" id="UP000326354"/>
    </source>
</evidence>
<feature type="transmembrane region" description="Helical" evidence="1">
    <location>
        <begin position="44"/>
        <end position="77"/>
    </location>
</feature>
<dbReference type="EMBL" id="AP019860">
    <property type="protein sequence ID" value="BBM82846.1"/>
    <property type="molecule type" value="Genomic_DNA"/>
</dbReference>
<evidence type="ECO:0000313" key="2">
    <source>
        <dbReference type="EMBL" id="BBM82846.1"/>
    </source>
</evidence>
<dbReference type="KEGG" id="uam:UABAM_01189"/>
<dbReference type="RefSeq" id="WP_151967073.1">
    <property type="nucleotide sequence ID" value="NZ_AP019860.1"/>
</dbReference>